<sequence>MRFLLPLVLALALAGCGVKGPLYLPPPPASGESK</sequence>
<name>A0ABX1QK02_9PROT</name>
<comment type="subcellular location">
    <subcellularLocation>
        <location evidence="1">Cell outer membrane</location>
        <topology evidence="1">Lipid-anchor</topology>
    </subcellularLocation>
</comment>
<keyword evidence="5" id="KW-0998">Cell outer membrane</keyword>
<keyword evidence="6" id="KW-0449">Lipoprotein</keyword>
<evidence type="ECO:0000256" key="4">
    <source>
        <dbReference type="ARBA" id="ARBA00023139"/>
    </source>
</evidence>
<evidence type="ECO:0000256" key="5">
    <source>
        <dbReference type="ARBA" id="ARBA00023237"/>
    </source>
</evidence>
<evidence type="ECO:0000256" key="1">
    <source>
        <dbReference type="ARBA" id="ARBA00004459"/>
    </source>
</evidence>
<evidence type="ECO:0000313" key="8">
    <source>
        <dbReference type="Proteomes" id="UP000669605"/>
    </source>
</evidence>
<proteinExistence type="predicted"/>
<gene>
    <name evidence="7" type="ORF">GV368_01115</name>
</gene>
<evidence type="ECO:0000256" key="2">
    <source>
        <dbReference type="ARBA" id="ARBA00022729"/>
    </source>
</evidence>
<evidence type="ECO:0000256" key="6">
    <source>
        <dbReference type="ARBA" id="ARBA00023288"/>
    </source>
</evidence>
<evidence type="ECO:0000256" key="3">
    <source>
        <dbReference type="ARBA" id="ARBA00023136"/>
    </source>
</evidence>
<keyword evidence="2" id="KW-0732">Signal</keyword>
<dbReference type="PROSITE" id="PS51257">
    <property type="entry name" value="PROKAR_LIPOPROTEIN"/>
    <property type="match status" value="1"/>
</dbReference>
<organism evidence="7 8">
    <name type="scientific">Tepidiphilus baoligensis</name>
    <dbReference type="NCBI Taxonomy" id="2698687"/>
    <lineage>
        <taxon>Bacteria</taxon>
        <taxon>Pseudomonadati</taxon>
        <taxon>Pseudomonadota</taxon>
        <taxon>Hydrogenophilia</taxon>
        <taxon>Hydrogenophilales</taxon>
        <taxon>Hydrogenophilaceae</taxon>
        <taxon>Tepidiphilus</taxon>
    </lineage>
</organism>
<dbReference type="Proteomes" id="UP000669605">
    <property type="component" value="Unassembled WGS sequence"/>
</dbReference>
<accession>A0ABX1QK02</accession>
<dbReference type="EMBL" id="JAAAUB010000001">
    <property type="protein sequence ID" value="NMH15731.1"/>
    <property type="molecule type" value="Genomic_DNA"/>
</dbReference>
<dbReference type="Pfam" id="PF13627">
    <property type="entry name" value="LptM_cons"/>
    <property type="match status" value="1"/>
</dbReference>
<comment type="caution">
    <text evidence="7">The sequence shown here is derived from an EMBL/GenBank/DDBJ whole genome shotgun (WGS) entry which is preliminary data.</text>
</comment>
<protein>
    <submittedName>
        <fullName evidence="7">Lipopeptide</fullName>
    </submittedName>
</protein>
<dbReference type="InterPro" id="IPR032831">
    <property type="entry name" value="LptM_cons"/>
</dbReference>
<dbReference type="NCBIfam" id="NF047847">
    <property type="entry name" value="SS_mature_LptM"/>
    <property type="match status" value="1"/>
</dbReference>
<dbReference type="RefSeq" id="WP_142804883.1">
    <property type="nucleotide sequence ID" value="NZ_JAAAUB010000001.1"/>
</dbReference>
<keyword evidence="8" id="KW-1185">Reference proteome</keyword>
<reference evidence="7 8" key="1">
    <citation type="journal article" date="2020" name="Curr. Microbiol.">
        <title>Tepidiphilus baoligensis sp. nov., a Novel Bacterium of the Family Hydrogenophilaceae Isolated from an Oil Reservoir.</title>
        <authorList>
            <person name="Zhang X."/>
            <person name="Wang G."/>
            <person name="Ma X."/>
            <person name="Yu J."/>
            <person name="You J."/>
            <person name="Xue Y."/>
            <person name="Ma Y."/>
        </authorList>
    </citation>
    <scope>NUCLEOTIDE SEQUENCE [LARGE SCALE GENOMIC DNA]</scope>
    <source>
        <strain evidence="7 8">B18-69</strain>
    </source>
</reference>
<keyword evidence="3" id="KW-0472">Membrane</keyword>
<keyword evidence="4" id="KW-0564">Palmitate</keyword>
<evidence type="ECO:0000313" key="7">
    <source>
        <dbReference type="EMBL" id="NMH15731.1"/>
    </source>
</evidence>